<dbReference type="NCBIfam" id="TIGR00072">
    <property type="entry name" value="hydrog_prot"/>
    <property type="match status" value="1"/>
</dbReference>
<proteinExistence type="inferred from homology"/>
<dbReference type="GO" id="GO:0016485">
    <property type="term" value="P:protein processing"/>
    <property type="evidence" value="ECO:0007669"/>
    <property type="project" value="TreeGrafter"/>
</dbReference>
<evidence type="ECO:0000313" key="5">
    <source>
        <dbReference type="EMBL" id="PZD82225.1"/>
    </source>
</evidence>
<dbReference type="GO" id="GO:0004190">
    <property type="term" value="F:aspartic-type endopeptidase activity"/>
    <property type="evidence" value="ECO:0007669"/>
    <property type="project" value="UniProtKB-KW"/>
</dbReference>
<dbReference type="Gene3D" id="3.40.50.1450">
    <property type="entry name" value="HybD-like"/>
    <property type="match status" value="1"/>
</dbReference>
<organism evidence="5 6">
    <name type="scientific">Acidithiobacillus ferrooxidans</name>
    <name type="common">Thiobacillus ferrooxidans</name>
    <dbReference type="NCBI Taxonomy" id="920"/>
    <lineage>
        <taxon>Bacteria</taxon>
        <taxon>Pseudomonadati</taxon>
        <taxon>Pseudomonadota</taxon>
        <taxon>Acidithiobacillia</taxon>
        <taxon>Acidithiobacillales</taxon>
        <taxon>Acidithiobacillaceae</taxon>
        <taxon>Acidithiobacillus</taxon>
    </lineage>
</organism>
<keyword evidence="2 5" id="KW-0645">Protease</keyword>
<dbReference type="OrthoDB" id="9792731at2"/>
<dbReference type="PANTHER" id="PTHR30302">
    <property type="entry name" value="HYDROGENASE 1 MATURATION PROTEASE"/>
    <property type="match status" value="1"/>
</dbReference>
<evidence type="ECO:0000256" key="1">
    <source>
        <dbReference type="ARBA" id="ARBA00006814"/>
    </source>
</evidence>
<dbReference type="EMBL" id="QKQP01000001">
    <property type="protein sequence ID" value="PZD82225.1"/>
    <property type="molecule type" value="Genomic_DNA"/>
</dbReference>
<protein>
    <submittedName>
        <fullName evidence="5">Hydrogenase maturation protease</fullName>
    </submittedName>
</protein>
<dbReference type="SUPFAM" id="SSF53163">
    <property type="entry name" value="HybD-like"/>
    <property type="match status" value="1"/>
</dbReference>
<comment type="similarity">
    <text evidence="1">Belongs to the peptidase A31 family.</text>
</comment>
<dbReference type="RefSeq" id="WP_012536299.1">
    <property type="nucleotide sequence ID" value="NZ_AP025160.1"/>
</dbReference>
<comment type="caution">
    <text evidence="5">The sequence shown here is derived from an EMBL/GenBank/DDBJ whole genome shotgun (WGS) entry which is preliminary data.</text>
</comment>
<dbReference type="InterPro" id="IPR023430">
    <property type="entry name" value="Pept_HybD-like_dom_sf"/>
</dbReference>
<reference evidence="5 6" key="1">
    <citation type="submission" date="2018-06" db="EMBL/GenBank/DDBJ databases">
        <title>Draft sequence of Acidithiobacillus ferrooxidans CCM 4253.</title>
        <authorList>
            <person name="Moya-Beltran A."/>
            <person name="Castro M."/>
            <person name="Covarrubias P.C."/>
            <person name="Issotta F."/>
            <person name="Janiczek O."/>
            <person name="Mandl M."/>
            <person name="Kucera J."/>
            <person name="Quatrini R."/>
        </authorList>
    </citation>
    <scope>NUCLEOTIDE SEQUENCE [LARGE SCALE GENOMIC DNA]</scope>
    <source>
        <strain evidence="5 6">CCM 4253</strain>
    </source>
</reference>
<evidence type="ECO:0000256" key="2">
    <source>
        <dbReference type="ARBA" id="ARBA00022670"/>
    </source>
</evidence>
<accession>A0A2W1KIF1</accession>
<evidence type="ECO:0000313" key="6">
    <source>
        <dbReference type="Proteomes" id="UP000248886"/>
    </source>
</evidence>
<dbReference type="OMA" id="PGAVFKV"/>
<dbReference type="Pfam" id="PF01750">
    <property type="entry name" value="HycI"/>
    <property type="match status" value="1"/>
</dbReference>
<sequence length="157" mass="16913">MRVVVGCGNLYRRDDGVGITVIQRLRGALDPLSADIALHDAGTSGMDVIFKARDCRQLIIVDACRTGSDPGSVFRLPGSELELPHTPTLTLHDFRWEHALYAGKRLFGERFPERVTVFLVEGTDFGFGDGLTPPVEGAIPAVLAQVKAALAEAEATP</sequence>
<keyword evidence="3" id="KW-0064">Aspartyl protease</keyword>
<gene>
    <name evidence="5" type="ORF">DN052_04120</name>
</gene>
<dbReference type="GO" id="GO:0008047">
    <property type="term" value="F:enzyme activator activity"/>
    <property type="evidence" value="ECO:0007669"/>
    <property type="project" value="InterPro"/>
</dbReference>
<keyword evidence="4" id="KW-0378">Hydrolase</keyword>
<dbReference type="GeneID" id="65280053"/>
<dbReference type="PANTHER" id="PTHR30302:SF1">
    <property type="entry name" value="HYDROGENASE 2 MATURATION PROTEASE"/>
    <property type="match status" value="1"/>
</dbReference>
<dbReference type="InterPro" id="IPR000671">
    <property type="entry name" value="Peptidase_A31"/>
</dbReference>
<dbReference type="Proteomes" id="UP000248886">
    <property type="component" value="Unassembled WGS sequence"/>
</dbReference>
<dbReference type="AlphaFoldDB" id="A0A2W1KIF1"/>
<evidence type="ECO:0000256" key="3">
    <source>
        <dbReference type="ARBA" id="ARBA00022750"/>
    </source>
</evidence>
<evidence type="ECO:0000256" key="4">
    <source>
        <dbReference type="ARBA" id="ARBA00022801"/>
    </source>
</evidence>
<name>A0A2W1KIF1_ACIFR</name>
<dbReference type="PRINTS" id="PR00446">
    <property type="entry name" value="HYDRGNUPTAKE"/>
</dbReference>